<dbReference type="EnsemblProtists" id="HpaT809265">
    <property type="protein sequence ID" value="HpaP809265"/>
    <property type="gene ID" value="HpaG809265"/>
</dbReference>
<feature type="region of interest" description="Disordered" evidence="1">
    <location>
        <begin position="16"/>
        <end position="52"/>
    </location>
</feature>
<organism evidence="2 3">
    <name type="scientific">Hyaloperonospora arabidopsidis (strain Emoy2)</name>
    <name type="common">Downy mildew agent</name>
    <name type="synonym">Peronospora arabidopsidis</name>
    <dbReference type="NCBI Taxonomy" id="559515"/>
    <lineage>
        <taxon>Eukaryota</taxon>
        <taxon>Sar</taxon>
        <taxon>Stramenopiles</taxon>
        <taxon>Oomycota</taxon>
        <taxon>Peronosporomycetes</taxon>
        <taxon>Peronosporales</taxon>
        <taxon>Peronosporaceae</taxon>
        <taxon>Hyaloperonospora</taxon>
    </lineage>
</organism>
<name>M4BS74_HYAAE</name>
<dbReference type="Proteomes" id="UP000011713">
    <property type="component" value="Unassembled WGS sequence"/>
</dbReference>
<dbReference type="AlphaFoldDB" id="M4BS74"/>
<evidence type="ECO:0000313" key="3">
    <source>
        <dbReference type="Proteomes" id="UP000011713"/>
    </source>
</evidence>
<protein>
    <recommendedName>
        <fullName evidence="4">RxLR effector candidate protein</fullName>
    </recommendedName>
</protein>
<evidence type="ECO:0000256" key="1">
    <source>
        <dbReference type="SAM" id="MobiDB-lite"/>
    </source>
</evidence>
<proteinExistence type="predicted"/>
<reference evidence="2" key="2">
    <citation type="submission" date="2015-06" db="UniProtKB">
        <authorList>
            <consortium name="EnsemblProtists"/>
        </authorList>
    </citation>
    <scope>IDENTIFICATION</scope>
    <source>
        <strain evidence="2">Emoy2</strain>
    </source>
</reference>
<accession>M4BS74</accession>
<sequence>MEARQDISRLRGEISELQTRAESQHREHKYPLEMLERKGCLHRKNPSTDSTA</sequence>
<dbReference type="EMBL" id="JH598696">
    <property type="status" value="NOT_ANNOTATED_CDS"/>
    <property type="molecule type" value="Genomic_DNA"/>
</dbReference>
<dbReference type="HOGENOM" id="CLU_202140_0_0_1"/>
<evidence type="ECO:0000313" key="2">
    <source>
        <dbReference type="EnsemblProtists" id="HpaP809265"/>
    </source>
</evidence>
<dbReference type="InParanoid" id="M4BS74"/>
<reference evidence="3" key="1">
    <citation type="journal article" date="2010" name="Science">
        <title>Signatures of adaptation to obligate biotrophy in the Hyaloperonospora arabidopsidis genome.</title>
        <authorList>
            <person name="Baxter L."/>
            <person name="Tripathy S."/>
            <person name="Ishaque N."/>
            <person name="Boot N."/>
            <person name="Cabral A."/>
            <person name="Kemen E."/>
            <person name="Thines M."/>
            <person name="Ah-Fong A."/>
            <person name="Anderson R."/>
            <person name="Badejoko W."/>
            <person name="Bittner-Eddy P."/>
            <person name="Boore J.L."/>
            <person name="Chibucos M.C."/>
            <person name="Coates M."/>
            <person name="Dehal P."/>
            <person name="Delehaunty K."/>
            <person name="Dong S."/>
            <person name="Downton P."/>
            <person name="Dumas B."/>
            <person name="Fabro G."/>
            <person name="Fronick C."/>
            <person name="Fuerstenberg S.I."/>
            <person name="Fulton L."/>
            <person name="Gaulin E."/>
            <person name="Govers F."/>
            <person name="Hughes L."/>
            <person name="Humphray S."/>
            <person name="Jiang R.H."/>
            <person name="Judelson H."/>
            <person name="Kamoun S."/>
            <person name="Kyung K."/>
            <person name="Meijer H."/>
            <person name="Minx P."/>
            <person name="Morris P."/>
            <person name="Nelson J."/>
            <person name="Phuntumart V."/>
            <person name="Qutob D."/>
            <person name="Rehmany A."/>
            <person name="Rougon-Cardoso A."/>
            <person name="Ryden P."/>
            <person name="Torto-Alalibo T."/>
            <person name="Studholme D."/>
            <person name="Wang Y."/>
            <person name="Win J."/>
            <person name="Wood J."/>
            <person name="Clifton S.W."/>
            <person name="Rogers J."/>
            <person name="Van den Ackerveken G."/>
            <person name="Jones J.D."/>
            <person name="McDowell J.M."/>
            <person name="Beynon J."/>
            <person name="Tyler B.M."/>
        </authorList>
    </citation>
    <scope>NUCLEOTIDE SEQUENCE [LARGE SCALE GENOMIC DNA]</scope>
    <source>
        <strain evidence="3">Emoy2</strain>
    </source>
</reference>
<dbReference type="VEuPathDB" id="FungiDB:HpaG809265"/>
<feature type="compositionally biased region" description="Basic and acidic residues" evidence="1">
    <location>
        <begin position="22"/>
        <end position="39"/>
    </location>
</feature>
<keyword evidence="3" id="KW-1185">Reference proteome</keyword>
<evidence type="ECO:0008006" key="4">
    <source>
        <dbReference type="Google" id="ProtNLM"/>
    </source>
</evidence>